<dbReference type="PANTHER" id="PTHR38489">
    <property type="entry name" value="HISTONE CHAPERONE DOMAIN-CONTAINING PROTEIN"/>
    <property type="match status" value="1"/>
</dbReference>
<sequence>MAPTTSSERQFDVCRRPANPAQHIKSPSRTSPQKPSTAPERSNFTPKSAARDTKSTSNVDSDASSELSSSSEEPSDDSDDEDEFANSADNEDPIVNLRANQGQKPIMKLDPEEMGDDIRSFLKDFLPKLKAANEELEAQKAAGTLKTAEILDDGDQTAGSDGDDEGEQYIELVSSRP</sequence>
<organism evidence="2 3">
    <name type="scientific">Periconia digitata</name>
    <dbReference type="NCBI Taxonomy" id="1303443"/>
    <lineage>
        <taxon>Eukaryota</taxon>
        <taxon>Fungi</taxon>
        <taxon>Dikarya</taxon>
        <taxon>Ascomycota</taxon>
        <taxon>Pezizomycotina</taxon>
        <taxon>Dothideomycetes</taxon>
        <taxon>Pleosporomycetidae</taxon>
        <taxon>Pleosporales</taxon>
        <taxon>Massarineae</taxon>
        <taxon>Periconiaceae</taxon>
        <taxon>Periconia</taxon>
    </lineage>
</organism>
<feature type="compositionally biased region" description="Acidic residues" evidence="1">
    <location>
        <begin position="73"/>
        <end position="92"/>
    </location>
</feature>
<gene>
    <name evidence="2" type="ORF">PDIGIT_LOCUS14064</name>
</gene>
<keyword evidence="3" id="KW-1185">Reference proteome</keyword>
<accession>A0A9W4XRF1</accession>
<dbReference type="OrthoDB" id="1112980at2759"/>
<reference evidence="2" key="1">
    <citation type="submission" date="2023-01" db="EMBL/GenBank/DDBJ databases">
        <authorList>
            <person name="Van Ghelder C."/>
            <person name="Rancurel C."/>
        </authorList>
    </citation>
    <scope>NUCLEOTIDE SEQUENCE</scope>
    <source>
        <strain evidence="2">CNCM I-4278</strain>
    </source>
</reference>
<feature type="compositionally biased region" description="Acidic residues" evidence="1">
    <location>
        <begin position="150"/>
        <end position="167"/>
    </location>
</feature>
<feature type="region of interest" description="Disordered" evidence="1">
    <location>
        <begin position="147"/>
        <end position="167"/>
    </location>
</feature>
<proteinExistence type="predicted"/>
<comment type="caution">
    <text evidence="2">The sequence shown here is derived from an EMBL/GenBank/DDBJ whole genome shotgun (WGS) entry which is preliminary data.</text>
</comment>
<feature type="region of interest" description="Disordered" evidence="1">
    <location>
        <begin position="1"/>
        <end position="112"/>
    </location>
</feature>
<feature type="compositionally biased region" description="Low complexity" evidence="1">
    <location>
        <begin position="57"/>
        <end position="72"/>
    </location>
</feature>
<dbReference type="EMBL" id="CAOQHR010000011">
    <property type="protein sequence ID" value="CAI6340878.1"/>
    <property type="molecule type" value="Genomic_DNA"/>
</dbReference>
<name>A0A9W4XRF1_9PLEO</name>
<evidence type="ECO:0000256" key="1">
    <source>
        <dbReference type="SAM" id="MobiDB-lite"/>
    </source>
</evidence>
<dbReference type="GO" id="GO:0000492">
    <property type="term" value="P:box C/D snoRNP assembly"/>
    <property type="evidence" value="ECO:0007669"/>
    <property type="project" value="InterPro"/>
</dbReference>
<dbReference type="PANTHER" id="PTHR38489:SF1">
    <property type="entry name" value="HISTONE CHAPERONE DOMAIN-CONTAINING PROTEIN"/>
    <property type="match status" value="1"/>
</dbReference>
<dbReference type="InterPro" id="IPR027921">
    <property type="entry name" value="NOPCHAP1"/>
</dbReference>
<dbReference type="AlphaFoldDB" id="A0A9W4XRF1"/>
<feature type="compositionally biased region" description="Polar residues" evidence="1">
    <location>
        <begin position="25"/>
        <end position="46"/>
    </location>
</feature>
<evidence type="ECO:0000313" key="3">
    <source>
        <dbReference type="Proteomes" id="UP001152607"/>
    </source>
</evidence>
<evidence type="ECO:0000313" key="2">
    <source>
        <dbReference type="EMBL" id="CAI6340878.1"/>
    </source>
</evidence>
<dbReference type="Pfam" id="PF15370">
    <property type="entry name" value="NOPCHAP1"/>
    <property type="match status" value="1"/>
</dbReference>
<dbReference type="Proteomes" id="UP001152607">
    <property type="component" value="Unassembled WGS sequence"/>
</dbReference>
<protein>
    <submittedName>
        <fullName evidence="2">Uncharacterized protein</fullName>
    </submittedName>
</protein>